<reference evidence="1" key="2">
    <citation type="submission" date="2015-07" db="EMBL/GenBank/DDBJ databases">
        <authorList>
            <person name="Noorani M."/>
        </authorList>
    </citation>
    <scope>NUCLEOTIDE SEQUENCE</scope>
    <source>
        <strain evidence="1">Yugu1</strain>
    </source>
</reference>
<evidence type="ECO:0000313" key="1">
    <source>
        <dbReference type="EMBL" id="RCV15234.1"/>
    </source>
</evidence>
<organism evidence="1">
    <name type="scientific">Setaria italica</name>
    <name type="common">Foxtail millet</name>
    <name type="synonym">Panicum italicum</name>
    <dbReference type="NCBI Taxonomy" id="4555"/>
    <lineage>
        <taxon>Eukaryota</taxon>
        <taxon>Viridiplantae</taxon>
        <taxon>Streptophyta</taxon>
        <taxon>Embryophyta</taxon>
        <taxon>Tracheophyta</taxon>
        <taxon>Spermatophyta</taxon>
        <taxon>Magnoliopsida</taxon>
        <taxon>Liliopsida</taxon>
        <taxon>Poales</taxon>
        <taxon>Poaceae</taxon>
        <taxon>PACMAD clade</taxon>
        <taxon>Panicoideae</taxon>
        <taxon>Panicodae</taxon>
        <taxon>Paniceae</taxon>
        <taxon>Cenchrinae</taxon>
        <taxon>Setaria</taxon>
    </lineage>
</organism>
<name>A0A368QBM5_SETIT</name>
<sequence length="83" mass="9588">MSWCSDSEIPICSADKLPFSIYMVLADYDSTTVKLLALQPAATDEGWNKVTTNYELVLYCVFALWEEDCTLDRTRERKIWKKG</sequence>
<dbReference type="AlphaFoldDB" id="A0A368QBM5"/>
<protein>
    <submittedName>
        <fullName evidence="1">Uncharacterized protein</fullName>
    </submittedName>
</protein>
<reference evidence="1" key="1">
    <citation type="journal article" date="2012" name="Nat. Biotechnol.">
        <title>Reference genome sequence of the model plant Setaria.</title>
        <authorList>
            <person name="Bennetzen J.L."/>
            <person name="Schmutz J."/>
            <person name="Wang H."/>
            <person name="Percifield R."/>
            <person name="Hawkins J."/>
            <person name="Pontaroli A.C."/>
            <person name="Estep M."/>
            <person name="Feng L."/>
            <person name="Vaughn J.N."/>
            <person name="Grimwood J."/>
            <person name="Jenkins J."/>
            <person name="Barry K."/>
            <person name="Lindquist E."/>
            <person name="Hellsten U."/>
            <person name="Deshpande S."/>
            <person name="Wang X."/>
            <person name="Wu X."/>
            <person name="Mitros T."/>
            <person name="Triplett J."/>
            <person name="Yang X."/>
            <person name="Ye C.Y."/>
            <person name="Mauro-Herrera M."/>
            <person name="Wang L."/>
            <person name="Li P."/>
            <person name="Sharma M."/>
            <person name="Sharma R."/>
            <person name="Ronald P.C."/>
            <person name="Panaud O."/>
            <person name="Kellogg E.A."/>
            <person name="Brutnell T.P."/>
            <person name="Doust A.N."/>
            <person name="Tuskan G.A."/>
            <person name="Rokhsar D."/>
            <person name="Devos K.M."/>
        </authorList>
    </citation>
    <scope>NUCLEOTIDE SEQUENCE [LARGE SCALE GENOMIC DNA]</scope>
    <source>
        <strain evidence="1">Yugu1</strain>
    </source>
</reference>
<proteinExistence type="predicted"/>
<accession>A0A368QBM5</accession>
<dbReference type="EMBL" id="CM003530">
    <property type="protein sequence ID" value="RCV15234.1"/>
    <property type="molecule type" value="Genomic_DNA"/>
</dbReference>
<gene>
    <name evidence="1" type="ORF">SETIT_3G042100v2</name>
</gene>